<keyword evidence="7" id="KW-0812">Transmembrane</keyword>
<comment type="subcellular location">
    <subcellularLocation>
        <location evidence="1">Membrane</location>
        <topology evidence="1">Single-pass type II membrane protein</topology>
    </subcellularLocation>
</comment>
<proteinExistence type="predicted"/>
<dbReference type="GeneID" id="113718738"/>
<dbReference type="PANTHER" id="PTHR31042:SF111">
    <property type="entry name" value="CORE-2_I-BRANCHING BETA-1,6-N-ACETYLGLUCOSAMINYLTRANSFERASE FAMILY PROTEIN"/>
    <property type="match status" value="1"/>
</dbReference>
<evidence type="ECO:0000256" key="7">
    <source>
        <dbReference type="SAM" id="Phobius"/>
    </source>
</evidence>
<evidence type="ECO:0000313" key="9">
    <source>
        <dbReference type="RefSeq" id="XP_027099447.1"/>
    </source>
</evidence>
<keyword evidence="3" id="KW-0808">Transferase</keyword>
<keyword evidence="8" id="KW-1185">Reference proteome</keyword>
<dbReference type="PANTHER" id="PTHR31042">
    <property type="entry name" value="CORE-2/I-BRANCHING BETA-1,6-N-ACETYLGLUCOSAMINYLTRANSFERASE FAMILY PROTEIN-RELATED"/>
    <property type="match status" value="1"/>
</dbReference>
<keyword evidence="2" id="KW-0328">Glycosyltransferase</keyword>
<evidence type="ECO:0000256" key="1">
    <source>
        <dbReference type="ARBA" id="ARBA00004606"/>
    </source>
</evidence>
<dbReference type="AlphaFoldDB" id="A0A6P6VBV9"/>
<reference evidence="8" key="1">
    <citation type="journal article" date="2025" name="Foods">
        <title>Unveiling the Microbial Signatures of Arabica Coffee Cherries: Insights into Ripeness Specific Diversity, Functional Traits, and Implications for Quality and Safety.</title>
        <authorList>
            <consortium name="RefSeq"/>
            <person name="Tenea G.N."/>
            <person name="Cifuentes V."/>
            <person name="Reyes P."/>
            <person name="Cevallos-Vallejos M."/>
        </authorList>
    </citation>
    <scope>NUCLEOTIDE SEQUENCE [LARGE SCALE GENOMIC DNA]</scope>
</reference>
<sequence>MMKDQKLTSGFPSLKFFNGPLQYVNLLAFLLFFAFGLTAGVFLSLQFKNVTFNLLVNDGQISLSSSPSRPSPPPPVTTALPPPPGKVMKHKGLADLLEPPDIMHDMNDEELLWKASMTPKIQEFPFKRVPKVAFMFLTRGPVSLAPLWEKFFKGHKGLYSIYVHPNPSYNGSEPEGSVFHGRRIPSKEVQWGNVNMIEAERRLLANALLDVSNQRFVLVSEACIPLFNFSIVYNYLMNSTLSHVEVYDQAGPVGRGRYSRQMQPLIKIEDWRKGSQWFEMDRDLALEVISDKTYFPAFQHYCKGSCYADEHYLPTFVNMKFGKKTSKRTLTHADWSKGGPHPMSFYRDRVTAELLEKMRSGSNCVHNGSKNDTCHLFARKFPPQSLDRLVRFAPKLMHFNQ</sequence>
<dbReference type="Pfam" id="PF02485">
    <property type="entry name" value="Branch"/>
    <property type="match status" value="1"/>
</dbReference>
<gene>
    <name evidence="9" type="primary">LOC113718738</name>
</gene>
<organism evidence="8 9">
    <name type="scientific">Coffea arabica</name>
    <name type="common">Arabian coffee</name>
    <dbReference type="NCBI Taxonomy" id="13443"/>
    <lineage>
        <taxon>Eukaryota</taxon>
        <taxon>Viridiplantae</taxon>
        <taxon>Streptophyta</taxon>
        <taxon>Embryophyta</taxon>
        <taxon>Tracheophyta</taxon>
        <taxon>Spermatophyta</taxon>
        <taxon>Magnoliopsida</taxon>
        <taxon>eudicotyledons</taxon>
        <taxon>Gunneridae</taxon>
        <taxon>Pentapetalae</taxon>
        <taxon>asterids</taxon>
        <taxon>lamiids</taxon>
        <taxon>Gentianales</taxon>
        <taxon>Rubiaceae</taxon>
        <taxon>Ixoroideae</taxon>
        <taxon>Gardenieae complex</taxon>
        <taxon>Bertiereae - Coffeeae clade</taxon>
        <taxon>Coffeeae</taxon>
        <taxon>Coffea</taxon>
    </lineage>
</organism>
<feature type="region of interest" description="Disordered" evidence="6">
    <location>
        <begin position="63"/>
        <end position="84"/>
    </location>
</feature>
<dbReference type="OrthoDB" id="191334at2759"/>
<feature type="transmembrane region" description="Helical" evidence="7">
    <location>
        <begin position="21"/>
        <end position="45"/>
    </location>
</feature>
<reference evidence="9" key="2">
    <citation type="submission" date="2025-08" db="UniProtKB">
        <authorList>
            <consortium name="RefSeq"/>
        </authorList>
    </citation>
    <scope>IDENTIFICATION</scope>
    <source>
        <tissue evidence="9">Leaves</tissue>
    </source>
</reference>
<dbReference type="InterPro" id="IPR044174">
    <property type="entry name" value="BC10-like"/>
</dbReference>
<evidence type="ECO:0000313" key="8">
    <source>
        <dbReference type="Proteomes" id="UP001652660"/>
    </source>
</evidence>
<protein>
    <submittedName>
        <fullName evidence="9">Glycosyltransferase BC10</fullName>
    </submittedName>
</protein>
<keyword evidence="5" id="KW-0325">Glycoprotein</keyword>
<keyword evidence="7" id="KW-1133">Transmembrane helix</keyword>
<dbReference type="GO" id="GO:0016757">
    <property type="term" value="F:glycosyltransferase activity"/>
    <property type="evidence" value="ECO:0007669"/>
    <property type="project" value="UniProtKB-KW"/>
</dbReference>
<evidence type="ECO:0000256" key="2">
    <source>
        <dbReference type="ARBA" id="ARBA00022676"/>
    </source>
</evidence>
<dbReference type="GO" id="GO:0016020">
    <property type="term" value="C:membrane"/>
    <property type="evidence" value="ECO:0007669"/>
    <property type="project" value="UniProtKB-SubCell"/>
</dbReference>
<dbReference type="InterPro" id="IPR003406">
    <property type="entry name" value="Glyco_trans_14"/>
</dbReference>
<keyword evidence="4 7" id="KW-0472">Membrane</keyword>
<evidence type="ECO:0000256" key="5">
    <source>
        <dbReference type="ARBA" id="ARBA00023180"/>
    </source>
</evidence>
<evidence type="ECO:0000256" key="6">
    <source>
        <dbReference type="SAM" id="MobiDB-lite"/>
    </source>
</evidence>
<evidence type="ECO:0000256" key="3">
    <source>
        <dbReference type="ARBA" id="ARBA00022679"/>
    </source>
</evidence>
<accession>A0A6P6VBV9</accession>
<name>A0A6P6VBV9_COFAR</name>
<evidence type="ECO:0000256" key="4">
    <source>
        <dbReference type="ARBA" id="ARBA00023136"/>
    </source>
</evidence>
<feature type="compositionally biased region" description="Pro residues" evidence="6">
    <location>
        <begin position="69"/>
        <end position="84"/>
    </location>
</feature>
<dbReference type="RefSeq" id="XP_027099447.1">
    <property type="nucleotide sequence ID" value="XM_027243646.2"/>
</dbReference>
<dbReference type="Proteomes" id="UP001652660">
    <property type="component" value="Chromosome 11e"/>
</dbReference>